<dbReference type="PANTHER" id="PTHR12714:SF24">
    <property type="entry name" value="SLR1182 PROTEIN"/>
    <property type="match status" value="1"/>
</dbReference>
<proteinExistence type="predicted"/>
<dbReference type="Pfam" id="PF04191">
    <property type="entry name" value="PEMT"/>
    <property type="match status" value="1"/>
</dbReference>
<comment type="subcellular location">
    <subcellularLocation>
        <location evidence="1">Endomembrane system</location>
        <topology evidence="1">Multi-pass membrane protein</topology>
    </subcellularLocation>
</comment>
<comment type="caution">
    <text evidence="6">The sequence shown here is derived from an EMBL/GenBank/DDBJ whole genome shotgun (WGS) entry which is preliminary data.</text>
</comment>
<dbReference type="EMBL" id="JAUOZU010000013">
    <property type="protein sequence ID" value="MDO6965851.1"/>
    <property type="molecule type" value="Genomic_DNA"/>
</dbReference>
<dbReference type="EC" id="2.1.1.100" evidence="6"/>
<feature type="transmembrane region" description="Helical" evidence="5">
    <location>
        <begin position="16"/>
        <end position="36"/>
    </location>
</feature>
<gene>
    <name evidence="6" type="ORF">Q4481_17980</name>
</gene>
<reference evidence="6" key="2">
    <citation type="submission" date="2023-07" db="EMBL/GenBank/DDBJ databases">
        <authorList>
            <person name="Shen H."/>
        </authorList>
    </citation>
    <scope>NUCLEOTIDE SEQUENCE</scope>
    <source>
        <strain evidence="6">TNR-22</strain>
    </source>
</reference>
<dbReference type="Proteomes" id="UP001174932">
    <property type="component" value="Unassembled WGS sequence"/>
</dbReference>
<dbReference type="GO" id="GO:0032259">
    <property type="term" value="P:methylation"/>
    <property type="evidence" value="ECO:0007669"/>
    <property type="project" value="UniProtKB-KW"/>
</dbReference>
<sequence>MNAYRARPLNFPWPPLVYVGAAFGGLALQLVYPLLIAGSTYRLVGILFFVAGISLDLWALFTLYRRGTTMLPNRCASHLVTCGPFQFSRNPTYLGYTLAVIGVGLFYKNLWIVSAALAAAAFTHLIVIRREEMHLHARFGYEFERYRRRVRAWL</sequence>
<dbReference type="RefSeq" id="WP_304377781.1">
    <property type="nucleotide sequence ID" value="NZ_JAUOZU010000013.1"/>
</dbReference>
<protein>
    <submittedName>
        <fullName evidence="6">Isoprenylcysteine carboxylmethyltransferase family protein</fullName>
        <ecNumber evidence="6">2.1.1.100</ecNumber>
        <ecNumber evidence="6">2.1.1.334</ecNumber>
    </submittedName>
</protein>
<dbReference type="GO" id="GO:0004671">
    <property type="term" value="F:protein C-terminal S-isoprenylcysteine carboxyl O-methyltransferase activity"/>
    <property type="evidence" value="ECO:0007669"/>
    <property type="project" value="UniProtKB-EC"/>
</dbReference>
<evidence type="ECO:0000256" key="4">
    <source>
        <dbReference type="ARBA" id="ARBA00023136"/>
    </source>
</evidence>
<name>A0ABT8YQ56_9HYPH</name>
<evidence type="ECO:0000256" key="2">
    <source>
        <dbReference type="ARBA" id="ARBA00022692"/>
    </source>
</evidence>
<feature type="transmembrane region" description="Helical" evidence="5">
    <location>
        <begin position="110"/>
        <end position="128"/>
    </location>
</feature>
<organism evidence="6 7">
    <name type="scientific">Rhizobium alvei</name>
    <dbReference type="NCBI Taxonomy" id="1132659"/>
    <lineage>
        <taxon>Bacteria</taxon>
        <taxon>Pseudomonadati</taxon>
        <taxon>Pseudomonadota</taxon>
        <taxon>Alphaproteobacteria</taxon>
        <taxon>Hyphomicrobiales</taxon>
        <taxon>Rhizobiaceae</taxon>
        <taxon>Rhizobium/Agrobacterium group</taxon>
        <taxon>Rhizobium</taxon>
    </lineage>
</organism>
<keyword evidence="4 5" id="KW-0472">Membrane</keyword>
<reference evidence="6" key="1">
    <citation type="journal article" date="2015" name="Int. J. Syst. Evol. Microbiol.">
        <title>Rhizobium alvei sp. nov., isolated from a freshwater river.</title>
        <authorList>
            <person name="Sheu S.Y."/>
            <person name="Huang H.W."/>
            <person name="Young C.C."/>
            <person name="Chen W.M."/>
        </authorList>
    </citation>
    <scope>NUCLEOTIDE SEQUENCE</scope>
    <source>
        <strain evidence="6">TNR-22</strain>
    </source>
</reference>
<dbReference type="InterPro" id="IPR007318">
    <property type="entry name" value="Phopholipid_MeTrfase"/>
</dbReference>
<keyword evidence="3 5" id="KW-1133">Transmembrane helix</keyword>
<keyword evidence="2 5" id="KW-0812">Transmembrane</keyword>
<dbReference type="PANTHER" id="PTHR12714">
    <property type="entry name" value="PROTEIN-S ISOPRENYLCYSTEINE O-METHYLTRANSFERASE"/>
    <property type="match status" value="1"/>
</dbReference>
<keyword evidence="6" id="KW-0808">Transferase</keyword>
<accession>A0ABT8YQ56</accession>
<evidence type="ECO:0000256" key="5">
    <source>
        <dbReference type="SAM" id="Phobius"/>
    </source>
</evidence>
<evidence type="ECO:0000256" key="3">
    <source>
        <dbReference type="ARBA" id="ARBA00022989"/>
    </source>
</evidence>
<keyword evidence="7" id="KW-1185">Reference proteome</keyword>
<evidence type="ECO:0000313" key="7">
    <source>
        <dbReference type="Proteomes" id="UP001174932"/>
    </source>
</evidence>
<dbReference type="Gene3D" id="1.20.120.1630">
    <property type="match status" value="1"/>
</dbReference>
<evidence type="ECO:0000256" key="1">
    <source>
        <dbReference type="ARBA" id="ARBA00004127"/>
    </source>
</evidence>
<feature type="transmembrane region" description="Helical" evidence="5">
    <location>
        <begin position="43"/>
        <end position="64"/>
    </location>
</feature>
<evidence type="ECO:0000313" key="6">
    <source>
        <dbReference type="EMBL" id="MDO6965851.1"/>
    </source>
</evidence>
<dbReference type="EC" id="2.1.1.334" evidence="6"/>
<keyword evidence="6" id="KW-0489">Methyltransferase</keyword>